<dbReference type="InterPro" id="IPR036291">
    <property type="entry name" value="NAD(P)-bd_dom_sf"/>
</dbReference>
<organism evidence="2 3">
    <name type="scientific">Pseudonocardia zijingensis</name>
    <dbReference type="NCBI Taxonomy" id="153376"/>
    <lineage>
        <taxon>Bacteria</taxon>
        <taxon>Bacillati</taxon>
        <taxon>Actinomycetota</taxon>
        <taxon>Actinomycetes</taxon>
        <taxon>Pseudonocardiales</taxon>
        <taxon>Pseudonocardiaceae</taxon>
        <taxon>Pseudonocardia</taxon>
    </lineage>
</organism>
<keyword evidence="3" id="KW-1185">Reference proteome</keyword>
<gene>
    <name evidence="2" type="ORF">GCM10009559_39530</name>
</gene>
<reference evidence="3" key="1">
    <citation type="journal article" date="2019" name="Int. J. Syst. Evol. Microbiol.">
        <title>The Global Catalogue of Microorganisms (GCM) 10K type strain sequencing project: providing services to taxonomists for standard genome sequencing and annotation.</title>
        <authorList>
            <consortium name="The Broad Institute Genomics Platform"/>
            <consortium name="The Broad Institute Genome Sequencing Center for Infectious Disease"/>
            <person name="Wu L."/>
            <person name="Ma J."/>
        </authorList>
    </citation>
    <scope>NUCLEOTIDE SEQUENCE [LARGE SCALE GENOMIC DNA]</scope>
    <source>
        <strain evidence="3">JCM 11117</strain>
    </source>
</reference>
<dbReference type="PANTHER" id="PTHR43157:SF31">
    <property type="entry name" value="PHOSPHATIDYLINOSITOL-GLYCAN BIOSYNTHESIS CLASS F PROTEIN"/>
    <property type="match status" value="1"/>
</dbReference>
<dbReference type="PRINTS" id="PR00081">
    <property type="entry name" value="GDHRDH"/>
</dbReference>
<dbReference type="Pfam" id="PF00106">
    <property type="entry name" value="adh_short"/>
    <property type="match status" value="1"/>
</dbReference>
<sequence length="290" mass="31124">MRGRVVVITGSTGGIGKETARGLARHGAHVVLVGRDPRRGAAAAAELRADAGHNAVDALTADVTRQADLHRLAAELGERYGRLDVLVNNAAIVRERRELTEDGVEAMFAANVIAPFLLTHLLRPLLQAAAPARVVNVTGAVPRGRIDLGNLQGERRYPFFINQTKRALMAMSYECATRLPADEVTVNVAYPGHAYTDMNRNLSARTFPVAARLLVPLLRLVLPVLYGGRAAEKASRSSVRLASDSALTGVTRTYLGPGGRPATWPACALDERNRAAIWSLCERLAGRVAS</sequence>
<evidence type="ECO:0000313" key="2">
    <source>
        <dbReference type="EMBL" id="GAA0942965.1"/>
    </source>
</evidence>
<proteinExistence type="predicted"/>
<dbReference type="SUPFAM" id="SSF51735">
    <property type="entry name" value="NAD(P)-binding Rossmann-fold domains"/>
    <property type="match status" value="1"/>
</dbReference>
<keyword evidence="1" id="KW-0560">Oxidoreductase</keyword>
<dbReference type="Gene3D" id="3.40.50.720">
    <property type="entry name" value="NAD(P)-binding Rossmann-like Domain"/>
    <property type="match status" value="1"/>
</dbReference>
<accession>A0ABP4AXV3</accession>
<dbReference type="PANTHER" id="PTHR43157">
    <property type="entry name" value="PHOSPHATIDYLINOSITOL-GLYCAN BIOSYNTHESIS CLASS F PROTEIN-RELATED"/>
    <property type="match status" value="1"/>
</dbReference>
<dbReference type="InterPro" id="IPR002347">
    <property type="entry name" value="SDR_fam"/>
</dbReference>
<comment type="caution">
    <text evidence="2">The sequence shown here is derived from an EMBL/GenBank/DDBJ whole genome shotgun (WGS) entry which is preliminary data.</text>
</comment>
<dbReference type="EMBL" id="BAAAHP010000110">
    <property type="protein sequence ID" value="GAA0942965.1"/>
    <property type="molecule type" value="Genomic_DNA"/>
</dbReference>
<dbReference type="Proteomes" id="UP001499967">
    <property type="component" value="Unassembled WGS sequence"/>
</dbReference>
<dbReference type="RefSeq" id="WP_343942950.1">
    <property type="nucleotide sequence ID" value="NZ_BAAAHP010000110.1"/>
</dbReference>
<evidence type="ECO:0000256" key="1">
    <source>
        <dbReference type="ARBA" id="ARBA00023002"/>
    </source>
</evidence>
<name>A0ABP4AXV3_9PSEU</name>
<evidence type="ECO:0000313" key="3">
    <source>
        <dbReference type="Proteomes" id="UP001499967"/>
    </source>
</evidence>
<protein>
    <submittedName>
        <fullName evidence="2">SDR family oxidoreductase</fullName>
    </submittedName>
</protein>